<comment type="similarity">
    <text evidence="7">Belongs to the TonB-dependent receptor family.</text>
</comment>
<reference evidence="10 11" key="1">
    <citation type="submission" date="2020-08" db="EMBL/GenBank/DDBJ databases">
        <title>Genomic Encyclopedia of Type Strains, Phase IV (KMG-IV): sequencing the most valuable type-strain genomes for metagenomic binning, comparative biology and taxonomic classification.</title>
        <authorList>
            <person name="Goeker M."/>
        </authorList>
    </citation>
    <scope>NUCLEOTIDE SEQUENCE [LARGE SCALE GENOMIC DNA]</scope>
    <source>
        <strain evidence="10 11">DSM 102983</strain>
    </source>
</reference>
<dbReference type="Gene3D" id="2.170.130.10">
    <property type="entry name" value="TonB-dependent receptor, plug domain"/>
    <property type="match status" value="1"/>
</dbReference>
<keyword evidence="5 7" id="KW-0472">Membrane</keyword>
<evidence type="ECO:0000256" key="2">
    <source>
        <dbReference type="ARBA" id="ARBA00022448"/>
    </source>
</evidence>
<comment type="caution">
    <text evidence="10">The sequence shown here is derived from an EMBL/GenBank/DDBJ whole genome shotgun (WGS) entry which is preliminary data.</text>
</comment>
<dbReference type="EMBL" id="JACHOC010000001">
    <property type="protein sequence ID" value="MBB4620531.1"/>
    <property type="molecule type" value="Genomic_DNA"/>
</dbReference>
<dbReference type="InterPro" id="IPR011662">
    <property type="entry name" value="Secretin/TonB_short_N"/>
</dbReference>
<dbReference type="Pfam" id="PF13715">
    <property type="entry name" value="CarbopepD_reg_2"/>
    <property type="match status" value="1"/>
</dbReference>
<dbReference type="Gene3D" id="3.55.50.30">
    <property type="match status" value="1"/>
</dbReference>
<dbReference type="InterPro" id="IPR036942">
    <property type="entry name" value="Beta-barrel_TonB_sf"/>
</dbReference>
<keyword evidence="11" id="KW-1185">Reference proteome</keyword>
<keyword evidence="4 7" id="KW-0812">Transmembrane</keyword>
<dbReference type="Gene3D" id="2.60.40.1120">
    <property type="entry name" value="Carboxypeptidase-like, regulatory domain"/>
    <property type="match status" value="1"/>
</dbReference>
<dbReference type="Pfam" id="PF07715">
    <property type="entry name" value="Plug"/>
    <property type="match status" value="1"/>
</dbReference>
<feature type="chain" id="PRO_5047169568" evidence="8">
    <location>
        <begin position="18"/>
        <end position="1134"/>
    </location>
</feature>
<keyword evidence="2 7" id="KW-0813">Transport</keyword>
<dbReference type="Proteomes" id="UP000533637">
    <property type="component" value="Unassembled WGS sequence"/>
</dbReference>
<evidence type="ECO:0000256" key="3">
    <source>
        <dbReference type="ARBA" id="ARBA00022452"/>
    </source>
</evidence>
<comment type="subcellular location">
    <subcellularLocation>
        <location evidence="1 7">Cell outer membrane</location>
        <topology evidence="1 7">Multi-pass membrane protein</topology>
    </subcellularLocation>
</comment>
<protein>
    <submittedName>
        <fullName evidence="10">TonB-linked SusC/RagA family outer membrane protein</fullName>
    </submittedName>
</protein>
<accession>A0ABR6KGI2</accession>
<gene>
    <name evidence="10" type="ORF">GGQ57_000405</name>
</gene>
<evidence type="ECO:0000256" key="7">
    <source>
        <dbReference type="PROSITE-ProRule" id="PRU01360"/>
    </source>
</evidence>
<name>A0ABR6KGI2_9BACT</name>
<dbReference type="InterPro" id="IPR012910">
    <property type="entry name" value="Plug_dom"/>
</dbReference>
<keyword evidence="3 7" id="KW-1134">Transmembrane beta strand</keyword>
<feature type="signal peptide" evidence="8">
    <location>
        <begin position="1"/>
        <end position="17"/>
    </location>
</feature>
<dbReference type="SUPFAM" id="SSF49464">
    <property type="entry name" value="Carboxypeptidase regulatory domain-like"/>
    <property type="match status" value="1"/>
</dbReference>
<organism evidence="10 11">
    <name type="scientific">Parabacteroides faecis</name>
    <dbReference type="NCBI Taxonomy" id="1217282"/>
    <lineage>
        <taxon>Bacteria</taxon>
        <taxon>Pseudomonadati</taxon>
        <taxon>Bacteroidota</taxon>
        <taxon>Bacteroidia</taxon>
        <taxon>Bacteroidales</taxon>
        <taxon>Tannerellaceae</taxon>
        <taxon>Parabacteroides</taxon>
    </lineage>
</organism>
<proteinExistence type="inferred from homology"/>
<feature type="domain" description="Secretin/TonB short N-terminal" evidence="9">
    <location>
        <begin position="43"/>
        <end position="93"/>
    </location>
</feature>
<dbReference type="InterPro" id="IPR023997">
    <property type="entry name" value="TonB-dep_OMP_SusC/RagA_CS"/>
</dbReference>
<dbReference type="InterPro" id="IPR008969">
    <property type="entry name" value="CarboxyPept-like_regulatory"/>
</dbReference>
<dbReference type="NCBIfam" id="TIGR04056">
    <property type="entry name" value="OMP_RagA_SusC"/>
    <property type="match status" value="1"/>
</dbReference>
<evidence type="ECO:0000256" key="8">
    <source>
        <dbReference type="SAM" id="SignalP"/>
    </source>
</evidence>
<keyword evidence="8" id="KW-0732">Signal</keyword>
<dbReference type="NCBIfam" id="TIGR04057">
    <property type="entry name" value="SusC_RagA_signa"/>
    <property type="match status" value="1"/>
</dbReference>
<evidence type="ECO:0000256" key="1">
    <source>
        <dbReference type="ARBA" id="ARBA00004571"/>
    </source>
</evidence>
<dbReference type="RefSeq" id="WP_183668641.1">
    <property type="nucleotide sequence ID" value="NZ_BMPB01000010.1"/>
</dbReference>
<dbReference type="InterPro" id="IPR039426">
    <property type="entry name" value="TonB-dep_rcpt-like"/>
</dbReference>
<evidence type="ECO:0000313" key="10">
    <source>
        <dbReference type="EMBL" id="MBB4620531.1"/>
    </source>
</evidence>
<evidence type="ECO:0000256" key="4">
    <source>
        <dbReference type="ARBA" id="ARBA00022692"/>
    </source>
</evidence>
<dbReference type="SUPFAM" id="SSF56935">
    <property type="entry name" value="Porins"/>
    <property type="match status" value="1"/>
</dbReference>
<dbReference type="SMART" id="SM00965">
    <property type="entry name" value="STN"/>
    <property type="match status" value="1"/>
</dbReference>
<evidence type="ECO:0000259" key="9">
    <source>
        <dbReference type="SMART" id="SM00965"/>
    </source>
</evidence>
<keyword evidence="6 7" id="KW-0998">Cell outer membrane</keyword>
<dbReference type="InterPro" id="IPR023996">
    <property type="entry name" value="TonB-dep_OMP_SusC/RagA"/>
</dbReference>
<sequence length="1134" mass="126110">MKALLIAILCCSTHQWATSQINISTPKATLGQVINQIKSQTKYQFFYDDRLSGISVDAVDVKDVSLKELLDKVLKGKNITYKIEDNIVYLSSNDRSGDAYSSEQKRTATGTVVDESGEPLIGATVLIKGTTAGVITDMDGKFTLTNIPGSAKTLVISYVGMKTKEITISSKPVKVILESDAKNLEEVVVVAFGKSKKSAFTGSAGVVKAEKIVERQVSNPISALAGKVAGVQMTEGGSPTSTPTLRIRGISSINASNDPLVVVDGMPYDGYWYDINPSDVESITVLKDAASNALYGARGANGVIMITTKTAKIGKATITFDSKWGVNTDAKKDYDYIKKPGEYYEAYYLGLYNYYKRAKGLSAYDAHLQANNTMGLEGNEGGLAYIIYNVPDGQYLIGENGKLNPNATLGNIVNYNGKEYLLTPDSWKDEGLRNGLRQEYNLNLSGGTEKFQFYGSLGYMKNEGICYGSDLTRYSSRMKADYQALDWLKVGGNMTYTHTETNGLSGAFGVAHGIAPIYPVYVRDGQGNIMTDKNGKVYDYGDGVNAGLTRPTYKKSNAIQSDLLDVSYNNSNSFNVQGYADISFLKDFKLTLNASVFDTENRSSSVGNSFYGYNTSLGGSVSISHYRTYTLNFQQLLNYNKTIDAHSLSVLLGHEYYKFVQTTLTGAKRNMFSYFGNHELAGAIVKNDMNSYDSRSNTEGYFFRVQYDYDTKYFLSGSFRRDGSSKFHPDHRWGNFWSLGGAWIINKENWYNVDWLNMLKAKMSYGEQGNDGIGNYLYTDYYYIGSIDNEISLTFANKGNKKITWETNGNFNVGVEFELFKSRLSGSIEYFRRKTNDMLFYFSVPVSLGYSGYWDNVGDMVNNGLEIDLNTTILNTKKFKWDVNLNMTYYKNKVTYLPEDKKSTTMDGYPGYISGEKYIAEGLPLNTWRLKKYAGVSNDGIPMWYYDNENGERQTTTNYDEADYYLCGNAMPKVYGGFGTTLSYAGIDLNVNFAYSIGGKSYDSGYSGLMTAPYADATGKNIHKDALKGWSETNPTSDIPRWQYGDLYTAAGSDRWLTNASTLTLQNINLGYTLPTRLTKALLINKVRLYMACDNVFYWSKRKGFDPRTSFDGSTSAGDYSQMRTISGGINIQF</sequence>
<evidence type="ECO:0000256" key="5">
    <source>
        <dbReference type="ARBA" id="ARBA00023136"/>
    </source>
</evidence>
<dbReference type="InterPro" id="IPR037066">
    <property type="entry name" value="Plug_dom_sf"/>
</dbReference>
<dbReference type="Pfam" id="PF07660">
    <property type="entry name" value="STN"/>
    <property type="match status" value="1"/>
</dbReference>
<evidence type="ECO:0000313" key="11">
    <source>
        <dbReference type="Proteomes" id="UP000533637"/>
    </source>
</evidence>
<dbReference type="Gene3D" id="2.40.170.20">
    <property type="entry name" value="TonB-dependent receptor, beta-barrel domain"/>
    <property type="match status" value="1"/>
</dbReference>
<dbReference type="PROSITE" id="PS52016">
    <property type="entry name" value="TONB_DEPENDENT_REC_3"/>
    <property type="match status" value="1"/>
</dbReference>
<evidence type="ECO:0000256" key="6">
    <source>
        <dbReference type="ARBA" id="ARBA00023237"/>
    </source>
</evidence>